<evidence type="ECO:0000259" key="3">
    <source>
        <dbReference type="Pfam" id="PF13511"/>
    </source>
</evidence>
<feature type="compositionally biased region" description="Basic and acidic residues" evidence="1">
    <location>
        <begin position="111"/>
        <end position="123"/>
    </location>
</feature>
<feature type="region of interest" description="Disordered" evidence="1">
    <location>
        <begin position="37"/>
        <end position="123"/>
    </location>
</feature>
<reference evidence="4 5" key="1">
    <citation type="submission" date="2023-11" db="EMBL/GenBank/DDBJ databases">
        <title>Gilvimarinus fulvus sp. nov., isolated from the surface of Kelp.</title>
        <authorList>
            <person name="Sun Y.Y."/>
            <person name="Gong Y."/>
            <person name="Du Z.J."/>
        </authorList>
    </citation>
    <scope>NUCLEOTIDE SEQUENCE [LARGE SCALE GENOMIC DNA]</scope>
    <source>
        <strain evidence="4 5">SDUM040013</strain>
    </source>
</reference>
<dbReference type="Pfam" id="PF13511">
    <property type="entry name" value="DUF4124"/>
    <property type="match status" value="1"/>
</dbReference>
<name>A0ABU4S5U4_9GAMM</name>
<dbReference type="InterPro" id="IPR025392">
    <property type="entry name" value="DUF4124"/>
</dbReference>
<evidence type="ECO:0000256" key="2">
    <source>
        <dbReference type="SAM" id="SignalP"/>
    </source>
</evidence>
<organism evidence="4 5">
    <name type="scientific">Gilvimarinus gilvus</name>
    <dbReference type="NCBI Taxonomy" id="3058038"/>
    <lineage>
        <taxon>Bacteria</taxon>
        <taxon>Pseudomonadati</taxon>
        <taxon>Pseudomonadota</taxon>
        <taxon>Gammaproteobacteria</taxon>
        <taxon>Cellvibrionales</taxon>
        <taxon>Cellvibrionaceae</taxon>
        <taxon>Gilvimarinus</taxon>
    </lineage>
</organism>
<feature type="compositionally biased region" description="Polar residues" evidence="1">
    <location>
        <begin position="66"/>
        <end position="82"/>
    </location>
</feature>
<accession>A0ABU4S5U4</accession>
<protein>
    <submittedName>
        <fullName evidence="4">DUF4124 domain-containing protein</fullName>
    </submittedName>
</protein>
<feature type="domain" description="DUF4124" evidence="3">
    <location>
        <begin position="15"/>
        <end position="62"/>
    </location>
</feature>
<keyword evidence="5" id="KW-1185">Reference proteome</keyword>
<sequence>MRKLDWRFGLACALLVLSAGSVQAADTVYKWVDESGTTHYGTRPPNGVESTAITPKTGHSEPVNYKHTSANADDASQPQSAGNDGEAESKKDPERCAAARKNADILSRGGRVRESTDDGSFRFLEEEEKQKRLEAAQKAIAEAC</sequence>
<dbReference type="Proteomes" id="UP001273505">
    <property type="component" value="Unassembled WGS sequence"/>
</dbReference>
<gene>
    <name evidence="4" type="ORF">SCD92_15125</name>
</gene>
<evidence type="ECO:0000313" key="4">
    <source>
        <dbReference type="EMBL" id="MDX6850704.1"/>
    </source>
</evidence>
<dbReference type="RefSeq" id="WP_302721087.1">
    <property type="nucleotide sequence ID" value="NZ_JAULRU010000256.1"/>
</dbReference>
<feature type="chain" id="PRO_5046196871" evidence="2">
    <location>
        <begin position="25"/>
        <end position="144"/>
    </location>
</feature>
<dbReference type="EMBL" id="JAXAFO010000029">
    <property type="protein sequence ID" value="MDX6850704.1"/>
    <property type="molecule type" value="Genomic_DNA"/>
</dbReference>
<proteinExistence type="predicted"/>
<keyword evidence="2" id="KW-0732">Signal</keyword>
<evidence type="ECO:0000313" key="5">
    <source>
        <dbReference type="Proteomes" id="UP001273505"/>
    </source>
</evidence>
<feature type="signal peptide" evidence="2">
    <location>
        <begin position="1"/>
        <end position="24"/>
    </location>
</feature>
<evidence type="ECO:0000256" key="1">
    <source>
        <dbReference type="SAM" id="MobiDB-lite"/>
    </source>
</evidence>
<comment type="caution">
    <text evidence="4">The sequence shown here is derived from an EMBL/GenBank/DDBJ whole genome shotgun (WGS) entry which is preliminary data.</text>
</comment>
<feature type="compositionally biased region" description="Basic and acidic residues" evidence="1">
    <location>
        <begin position="87"/>
        <end position="103"/>
    </location>
</feature>